<feature type="non-terminal residue" evidence="1">
    <location>
        <position position="1"/>
    </location>
</feature>
<protein>
    <submittedName>
        <fullName evidence="1">Uncharacterized protein</fullName>
    </submittedName>
</protein>
<comment type="caution">
    <text evidence="1">The sequence shown here is derived from an EMBL/GenBank/DDBJ whole genome shotgun (WGS) entry which is preliminary data.</text>
</comment>
<dbReference type="AlphaFoldDB" id="A0A0F8ZBW3"/>
<evidence type="ECO:0000313" key="1">
    <source>
        <dbReference type="EMBL" id="KKK91263.1"/>
    </source>
</evidence>
<name>A0A0F8ZBW3_9ZZZZ</name>
<organism evidence="1">
    <name type="scientific">marine sediment metagenome</name>
    <dbReference type="NCBI Taxonomy" id="412755"/>
    <lineage>
        <taxon>unclassified sequences</taxon>
        <taxon>metagenomes</taxon>
        <taxon>ecological metagenomes</taxon>
    </lineage>
</organism>
<reference evidence="1" key="1">
    <citation type="journal article" date="2015" name="Nature">
        <title>Complex archaea that bridge the gap between prokaryotes and eukaryotes.</title>
        <authorList>
            <person name="Spang A."/>
            <person name="Saw J.H."/>
            <person name="Jorgensen S.L."/>
            <person name="Zaremba-Niedzwiedzka K."/>
            <person name="Martijn J."/>
            <person name="Lind A.E."/>
            <person name="van Eijk R."/>
            <person name="Schleper C."/>
            <person name="Guy L."/>
            <person name="Ettema T.J."/>
        </authorList>
    </citation>
    <scope>NUCLEOTIDE SEQUENCE</scope>
</reference>
<sequence length="62" mass="6938">RFVDIAIRTIKENKEIKGELMKCGYSLAMEGVKLSNPTWDTIASAVSMGTGERIELDRRNHG</sequence>
<accession>A0A0F8ZBW3</accession>
<dbReference type="EMBL" id="LAZR01048732">
    <property type="protein sequence ID" value="KKK91263.1"/>
    <property type="molecule type" value="Genomic_DNA"/>
</dbReference>
<proteinExistence type="predicted"/>
<gene>
    <name evidence="1" type="ORF">LCGC14_2714680</name>
</gene>